<comment type="caution">
    <text evidence="2">The sequence shown here is derived from an EMBL/GenBank/DDBJ whole genome shotgun (WGS) entry which is preliminary data.</text>
</comment>
<keyword evidence="1" id="KW-0472">Membrane</keyword>
<dbReference type="RefSeq" id="WP_256378953.1">
    <property type="nucleotide sequence ID" value="NZ_JBBMEU010000017.1"/>
</dbReference>
<accession>A0ABV1CUX2</accession>
<proteinExistence type="predicted"/>
<evidence type="ECO:0000256" key="1">
    <source>
        <dbReference type="SAM" id="Phobius"/>
    </source>
</evidence>
<keyword evidence="3" id="KW-1185">Reference proteome</keyword>
<keyword evidence="1" id="KW-0812">Transmembrane</keyword>
<dbReference type="EMBL" id="JBBMEU010000017">
    <property type="protein sequence ID" value="MEQ2421948.1"/>
    <property type="molecule type" value="Genomic_DNA"/>
</dbReference>
<feature type="transmembrane region" description="Helical" evidence="1">
    <location>
        <begin position="21"/>
        <end position="38"/>
    </location>
</feature>
<protein>
    <submittedName>
        <fullName evidence="2">Uncharacterized protein</fullName>
    </submittedName>
</protein>
<evidence type="ECO:0000313" key="2">
    <source>
        <dbReference type="EMBL" id="MEQ2421948.1"/>
    </source>
</evidence>
<dbReference type="Proteomes" id="UP001433088">
    <property type="component" value="Unassembled WGS sequence"/>
</dbReference>
<name>A0ABV1CUX2_9FIRM</name>
<evidence type="ECO:0000313" key="3">
    <source>
        <dbReference type="Proteomes" id="UP001433088"/>
    </source>
</evidence>
<reference evidence="2 3" key="1">
    <citation type="submission" date="2024-03" db="EMBL/GenBank/DDBJ databases">
        <title>Human intestinal bacterial collection.</title>
        <authorList>
            <person name="Pauvert C."/>
            <person name="Hitch T.C.A."/>
            <person name="Clavel T."/>
        </authorList>
    </citation>
    <scope>NUCLEOTIDE SEQUENCE [LARGE SCALE GENOMIC DNA]</scope>
    <source>
        <strain evidence="2 3">CLA-AA-H81</strain>
    </source>
</reference>
<organism evidence="2 3">
    <name type="scientific">Megasphaera intestinihominis</name>
    <dbReference type="NCBI Taxonomy" id="3133159"/>
    <lineage>
        <taxon>Bacteria</taxon>
        <taxon>Bacillati</taxon>
        <taxon>Bacillota</taxon>
        <taxon>Negativicutes</taxon>
        <taxon>Veillonellales</taxon>
        <taxon>Veillonellaceae</taxon>
        <taxon>Megasphaera</taxon>
    </lineage>
</organism>
<sequence length="44" mass="4898">MIKRCNHDCDFSCQQSKKQKVRVIGGTGVFTLLVSAQVRSENGK</sequence>
<keyword evidence="1" id="KW-1133">Transmembrane helix</keyword>
<gene>
    <name evidence="2" type="ORF">WMO23_04275</name>
</gene>